<proteinExistence type="predicted"/>
<accession>A0A0A9A9Z6</accession>
<sequence length="9" mass="1073">MTDPYTCSR</sequence>
<evidence type="ECO:0000313" key="1">
    <source>
        <dbReference type="EMBL" id="JAD43877.1"/>
    </source>
</evidence>
<organism evidence="1">
    <name type="scientific">Arundo donax</name>
    <name type="common">Giant reed</name>
    <name type="synonym">Donax arundinaceus</name>
    <dbReference type="NCBI Taxonomy" id="35708"/>
    <lineage>
        <taxon>Eukaryota</taxon>
        <taxon>Viridiplantae</taxon>
        <taxon>Streptophyta</taxon>
        <taxon>Embryophyta</taxon>
        <taxon>Tracheophyta</taxon>
        <taxon>Spermatophyta</taxon>
        <taxon>Magnoliopsida</taxon>
        <taxon>Liliopsida</taxon>
        <taxon>Poales</taxon>
        <taxon>Poaceae</taxon>
        <taxon>PACMAD clade</taxon>
        <taxon>Arundinoideae</taxon>
        <taxon>Arundineae</taxon>
        <taxon>Arundo</taxon>
    </lineage>
</organism>
<protein>
    <submittedName>
        <fullName evidence="1">Uncharacterized protein</fullName>
    </submittedName>
</protein>
<dbReference type="EMBL" id="GBRH01254018">
    <property type="protein sequence ID" value="JAD43877.1"/>
    <property type="molecule type" value="Transcribed_RNA"/>
</dbReference>
<name>A0A0A9A9Z6_ARUDO</name>
<reference evidence="1" key="1">
    <citation type="submission" date="2014-09" db="EMBL/GenBank/DDBJ databases">
        <authorList>
            <person name="Magalhaes I.L.F."/>
            <person name="Oliveira U."/>
            <person name="Santos F.R."/>
            <person name="Vidigal T.H.D.A."/>
            <person name="Brescovit A.D."/>
            <person name="Santos A.J."/>
        </authorList>
    </citation>
    <scope>NUCLEOTIDE SEQUENCE</scope>
    <source>
        <tissue evidence="1">Shoot tissue taken approximately 20 cm above the soil surface</tissue>
    </source>
</reference>
<reference evidence="1" key="2">
    <citation type="journal article" date="2015" name="Data Brief">
        <title>Shoot transcriptome of the giant reed, Arundo donax.</title>
        <authorList>
            <person name="Barrero R.A."/>
            <person name="Guerrero F.D."/>
            <person name="Moolhuijzen P."/>
            <person name="Goolsby J.A."/>
            <person name="Tidwell J."/>
            <person name="Bellgard S.E."/>
            <person name="Bellgard M.I."/>
        </authorList>
    </citation>
    <scope>NUCLEOTIDE SEQUENCE</scope>
    <source>
        <tissue evidence="1">Shoot tissue taken approximately 20 cm above the soil surface</tissue>
    </source>
</reference>